<evidence type="ECO:0000313" key="10">
    <source>
        <dbReference type="Proteomes" id="UP000254889"/>
    </source>
</evidence>
<proteinExistence type="inferred from homology"/>
<keyword evidence="10" id="KW-1185">Reference proteome</keyword>
<evidence type="ECO:0000256" key="2">
    <source>
        <dbReference type="ARBA" id="ARBA00022603"/>
    </source>
</evidence>
<keyword evidence="1" id="KW-0004">4Fe-4S</keyword>
<name>A0A345ZVM7_9HYPH</name>
<dbReference type="Pfam" id="PF05958">
    <property type="entry name" value="tRNA_U5-meth_tr"/>
    <property type="match status" value="1"/>
</dbReference>
<dbReference type="PROSITE" id="PS51687">
    <property type="entry name" value="SAM_MT_RNA_M5U"/>
    <property type="match status" value="1"/>
</dbReference>
<feature type="active site" evidence="7">
    <location>
        <position position="371"/>
    </location>
</feature>
<dbReference type="GO" id="GO:0070475">
    <property type="term" value="P:rRNA base methylation"/>
    <property type="evidence" value="ECO:0007669"/>
    <property type="project" value="TreeGrafter"/>
</dbReference>
<dbReference type="SUPFAM" id="SSF53335">
    <property type="entry name" value="S-adenosyl-L-methionine-dependent methyltransferases"/>
    <property type="match status" value="1"/>
</dbReference>
<dbReference type="GO" id="GO:0070041">
    <property type="term" value="F:rRNA (uridine-C5-)-methyltransferase activity"/>
    <property type="evidence" value="ECO:0007669"/>
    <property type="project" value="TreeGrafter"/>
</dbReference>
<keyword evidence="1" id="KW-0479">Metal-binding</keyword>
<keyword evidence="2 6" id="KW-0489">Methyltransferase</keyword>
<dbReference type="Gene3D" id="3.40.50.150">
    <property type="entry name" value="Vaccinia Virus protein VP39"/>
    <property type="match status" value="1"/>
</dbReference>
<evidence type="ECO:0000259" key="8">
    <source>
        <dbReference type="Pfam" id="PF01938"/>
    </source>
</evidence>
<evidence type="ECO:0000256" key="1">
    <source>
        <dbReference type="ARBA" id="ARBA00022485"/>
    </source>
</evidence>
<reference evidence="9 10" key="1">
    <citation type="submission" date="2018-07" db="EMBL/GenBank/DDBJ databases">
        <authorList>
            <person name="Quirk P.G."/>
            <person name="Krulwich T.A."/>
        </authorList>
    </citation>
    <scope>NUCLEOTIDE SEQUENCE [LARGE SCALE GENOMIC DNA]</scope>
    <source>
        <strain evidence="9 10">CC-BB4</strain>
    </source>
</reference>
<keyword evidence="3 6" id="KW-0808">Transferase</keyword>
<feature type="active site" description="Nucleophile" evidence="6">
    <location>
        <position position="371"/>
    </location>
</feature>
<feature type="binding site" evidence="6">
    <location>
        <position position="345"/>
    </location>
    <ligand>
        <name>S-adenosyl-L-methionine</name>
        <dbReference type="ChEBI" id="CHEBI:59789"/>
    </ligand>
</feature>
<comment type="similarity">
    <text evidence="6">Belongs to the class I-like SAM-binding methyltransferase superfamily. RNA M5U methyltransferase family.</text>
</comment>
<evidence type="ECO:0000256" key="5">
    <source>
        <dbReference type="ARBA" id="ARBA00023014"/>
    </source>
</evidence>
<dbReference type="SUPFAM" id="SSF50249">
    <property type="entry name" value="Nucleic acid-binding proteins"/>
    <property type="match status" value="1"/>
</dbReference>
<dbReference type="PROSITE" id="PS01230">
    <property type="entry name" value="TRMA_1"/>
    <property type="match status" value="1"/>
</dbReference>
<dbReference type="KEGG" id="ptaw:DW352_10895"/>
<protein>
    <submittedName>
        <fullName evidence="9">Class I SAM-dependent RNA methyltransferase</fullName>
    </submittedName>
</protein>
<dbReference type="InterPro" id="IPR010280">
    <property type="entry name" value="U5_MeTrfase_fam"/>
</dbReference>
<dbReference type="InterPro" id="IPR012340">
    <property type="entry name" value="NA-bd_OB-fold"/>
</dbReference>
<keyword evidence="1" id="KW-0408">Iron</keyword>
<dbReference type="Proteomes" id="UP000254889">
    <property type="component" value="Chromosome"/>
</dbReference>
<dbReference type="InterPro" id="IPR002792">
    <property type="entry name" value="TRAM_dom"/>
</dbReference>
<dbReference type="EMBL" id="CP031417">
    <property type="protein sequence ID" value="AXK80974.1"/>
    <property type="molecule type" value="Genomic_DNA"/>
</dbReference>
<dbReference type="AlphaFoldDB" id="A0A345ZVM7"/>
<keyword evidence="5" id="KW-0411">Iron-sulfur</keyword>
<dbReference type="PANTHER" id="PTHR11061">
    <property type="entry name" value="RNA M5U METHYLTRANSFERASE"/>
    <property type="match status" value="1"/>
</dbReference>
<dbReference type="InterPro" id="IPR029063">
    <property type="entry name" value="SAM-dependent_MTases_sf"/>
</dbReference>
<evidence type="ECO:0000256" key="7">
    <source>
        <dbReference type="PROSITE-ProRule" id="PRU10015"/>
    </source>
</evidence>
<evidence type="ECO:0000256" key="3">
    <source>
        <dbReference type="ARBA" id="ARBA00022679"/>
    </source>
</evidence>
<dbReference type="RefSeq" id="WP_115691142.1">
    <property type="nucleotide sequence ID" value="NZ_CP031417.1"/>
</dbReference>
<organism evidence="9 10">
    <name type="scientific">Pseudolabrys taiwanensis</name>
    <dbReference type="NCBI Taxonomy" id="331696"/>
    <lineage>
        <taxon>Bacteria</taxon>
        <taxon>Pseudomonadati</taxon>
        <taxon>Pseudomonadota</taxon>
        <taxon>Alphaproteobacteria</taxon>
        <taxon>Hyphomicrobiales</taxon>
        <taxon>Xanthobacteraceae</taxon>
        <taxon>Pseudolabrys</taxon>
    </lineage>
</organism>
<dbReference type="Gene3D" id="2.40.50.140">
    <property type="entry name" value="Nucleic acid-binding proteins"/>
    <property type="match status" value="1"/>
</dbReference>
<feature type="binding site" evidence="6">
    <location>
        <position position="297"/>
    </location>
    <ligand>
        <name>S-adenosyl-L-methionine</name>
        <dbReference type="ChEBI" id="CHEBI:59789"/>
    </ligand>
</feature>
<feature type="binding site" evidence="6">
    <location>
        <position position="277"/>
    </location>
    <ligand>
        <name>S-adenosyl-L-methionine</name>
        <dbReference type="ChEBI" id="CHEBI:59789"/>
    </ligand>
</feature>
<keyword evidence="4 6" id="KW-0949">S-adenosyl-L-methionine</keyword>
<dbReference type="CDD" id="cd02440">
    <property type="entry name" value="AdoMet_MTases"/>
    <property type="match status" value="1"/>
</dbReference>
<dbReference type="GO" id="GO:0051539">
    <property type="term" value="F:4 iron, 4 sulfur cluster binding"/>
    <property type="evidence" value="ECO:0007669"/>
    <property type="project" value="UniProtKB-KW"/>
</dbReference>
<dbReference type="InterPro" id="IPR030390">
    <property type="entry name" value="MeTrfase_TrmA_AS"/>
</dbReference>
<feature type="binding site" evidence="6">
    <location>
        <position position="250"/>
    </location>
    <ligand>
        <name>S-adenosyl-L-methionine</name>
        <dbReference type="ChEBI" id="CHEBI:59789"/>
    </ligand>
</feature>
<dbReference type="OrthoDB" id="9804590at2"/>
<gene>
    <name evidence="9" type="ORF">DW352_10895</name>
</gene>
<dbReference type="PANTHER" id="PTHR11061:SF49">
    <property type="entry name" value="23S RRNA (URACIL(1939)-C(5))-METHYLTRANSFERASE RLMD"/>
    <property type="match status" value="1"/>
</dbReference>
<accession>A0A345ZVM7</accession>
<evidence type="ECO:0000313" key="9">
    <source>
        <dbReference type="EMBL" id="AXK80974.1"/>
    </source>
</evidence>
<feature type="domain" description="TRAM" evidence="8">
    <location>
        <begin position="5"/>
        <end position="38"/>
    </location>
</feature>
<dbReference type="Gene3D" id="2.40.50.1070">
    <property type="match status" value="1"/>
</dbReference>
<dbReference type="Pfam" id="PF01938">
    <property type="entry name" value="TRAM"/>
    <property type="match status" value="1"/>
</dbReference>
<evidence type="ECO:0000256" key="4">
    <source>
        <dbReference type="ARBA" id="ARBA00022691"/>
    </source>
</evidence>
<evidence type="ECO:0000256" key="6">
    <source>
        <dbReference type="PROSITE-ProRule" id="PRU01024"/>
    </source>
</evidence>
<sequence>MTEQLTITDIGHRGDGVADTPGGAIYVPYTLPGEVVTVDKVAGHPDRRHLVHIDRPSHERVPAVCKHFGQCGGCALQHWSLAEYHLWKRSLVVEALANAGLIAPVDEVIIDAHGQGRRRAVLHARRGTHDVLEVGFTAPRAHHIVAIDSCPILAPGLNGAIKAAWAIAEILKPAQKPLDIQVTATDSGMDVDVRGSGSLNAAMTTALAKLVEAHKLARLTRHGELVAQRGQPMLTVGRAQVPLPPGSFLQATALGEDTLAKLVMEHVGKAKRVADLFAGIGTFALRLAEKARVTAADSEAGAVKALERGAQMTSGLKPVEAVARDLFRRPYLPMEMKGFDAVVFDPPRQGAEAQARELAKSNVKTIVGVSCDATTFARDANILIAGGYKLARVTAVDQFRWSHHVEMVGKFEK</sequence>